<dbReference type="AlphaFoldDB" id="N8Y594"/>
<dbReference type="GeneID" id="84211544"/>
<feature type="transmembrane region" description="Helical" evidence="1">
    <location>
        <begin position="88"/>
        <end position="106"/>
    </location>
</feature>
<accession>N8Y594</accession>
<comment type="caution">
    <text evidence="2">The sequence shown here is derived from an EMBL/GenBank/DDBJ whole genome shotgun (WGS) entry which is preliminary data.</text>
</comment>
<gene>
    <name evidence="2" type="ORF">F960_04286</name>
</gene>
<keyword evidence="1" id="KW-0812">Transmembrane</keyword>
<evidence type="ECO:0000313" key="2">
    <source>
        <dbReference type="EMBL" id="ENV31917.1"/>
    </source>
</evidence>
<keyword evidence="1" id="KW-0472">Membrane</keyword>
<reference evidence="2 3" key="1">
    <citation type="submission" date="2013-02" db="EMBL/GenBank/DDBJ databases">
        <title>The Genome Sequence of Acinetobacter gerneri CIP 107464.</title>
        <authorList>
            <consortium name="The Broad Institute Genome Sequencing Platform"/>
            <consortium name="The Broad Institute Genome Sequencing Center for Infectious Disease"/>
            <person name="Cerqueira G."/>
            <person name="Feldgarden M."/>
            <person name="Courvalin P."/>
            <person name="Perichon B."/>
            <person name="Grillot-Courvalin C."/>
            <person name="Clermont D."/>
            <person name="Rocha E."/>
            <person name="Yoon E.-J."/>
            <person name="Nemec A."/>
            <person name="Walker B."/>
            <person name="Young S.K."/>
            <person name="Zeng Q."/>
            <person name="Gargeya S."/>
            <person name="Fitzgerald M."/>
            <person name="Haas B."/>
            <person name="Abouelleil A."/>
            <person name="Alvarado L."/>
            <person name="Arachchi H.M."/>
            <person name="Berlin A.M."/>
            <person name="Chapman S.B."/>
            <person name="Dewar J."/>
            <person name="Goldberg J."/>
            <person name="Griggs A."/>
            <person name="Gujja S."/>
            <person name="Hansen M."/>
            <person name="Howarth C."/>
            <person name="Imamovic A."/>
            <person name="Larimer J."/>
            <person name="McCowan C."/>
            <person name="Murphy C."/>
            <person name="Neiman D."/>
            <person name="Pearson M."/>
            <person name="Priest M."/>
            <person name="Roberts A."/>
            <person name="Saif S."/>
            <person name="Shea T."/>
            <person name="Sisk P."/>
            <person name="Sykes S."/>
            <person name="Wortman J."/>
            <person name="Nusbaum C."/>
            <person name="Birren B."/>
        </authorList>
    </citation>
    <scope>NUCLEOTIDE SEQUENCE [LARGE SCALE GENOMIC DNA]</scope>
    <source>
        <strain evidence="2 3">CIP 107464</strain>
    </source>
</reference>
<protein>
    <recommendedName>
        <fullName evidence="4">Zinc-ribbon domain-containing protein</fullName>
    </recommendedName>
</protein>
<dbReference type="OrthoDB" id="4138174at1224"/>
<dbReference type="Proteomes" id="UP000013117">
    <property type="component" value="Unassembled WGS sequence"/>
</dbReference>
<proteinExistence type="predicted"/>
<dbReference type="EMBL" id="APPN01000083">
    <property type="protein sequence ID" value="ENV31917.1"/>
    <property type="molecule type" value="Genomic_DNA"/>
</dbReference>
<keyword evidence="1" id="KW-1133">Transmembrane helix</keyword>
<dbReference type="RefSeq" id="WP_004870253.1">
    <property type="nucleotide sequence ID" value="NZ_ASYY01000069.1"/>
</dbReference>
<name>N8Y594_9GAMM</name>
<sequence>MSTKYCYECGAEKVLGHKFCGSCGKSFQVQSKVNFVQNKKEIDTYNQHQTYLNKVSNFQHKFFTYMFFIIFLSIILMVLSGFSIGFRFFSASFGSIFFLFIIFFVFKFMNLDFALAKAIYGQNYEHKGKDLETIYHSLDSSKNPKGETICIFCGNSRFYRKGIYATSNCTVNCTKCKAYLYTE</sequence>
<keyword evidence="3" id="KW-1185">Reference proteome</keyword>
<dbReference type="PATRIC" id="fig|1120926.3.peg.4173"/>
<organism evidence="2 3">
    <name type="scientific">Acinetobacter gerneri DSM 14967 = CIP 107464 = MTCC 9824</name>
    <dbReference type="NCBI Taxonomy" id="1120926"/>
    <lineage>
        <taxon>Bacteria</taxon>
        <taxon>Pseudomonadati</taxon>
        <taxon>Pseudomonadota</taxon>
        <taxon>Gammaproteobacteria</taxon>
        <taxon>Moraxellales</taxon>
        <taxon>Moraxellaceae</taxon>
        <taxon>Acinetobacter</taxon>
    </lineage>
</organism>
<evidence type="ECO:0000313" key="3">
    <source>
        <dbReference type="Proteomes" id="UP000013117"/>
    </source>
</evidence>
<dbReference type="HOGENOM" id="CLU_1472206_0_0_6"/>
<feature type="transmembrane region" description="Helical" evidence="1">
    <location>
        <begin position="62"/>
        <end position="82"/>
    </location>
</feature>
<evidence type="ECO:0000256" key="1">
    <source>
        <dbReference type="SAM" id="Phobius"/>
    </source>
</evidence>
<evidence type="ECO:0008006" key="4">
    <source>
        <dbReference type="Google" id="ProtNLM"/>
    </source>
</evidence>